<sequence>MHKNHMELFRNKVTSCRQEFHHRCVLEWRKLEVKWSTRVI</sequence>
<dbReference type="EMBL" id="CM027682">
    <property type="protein sequence ID" value="KAG0537979.1"/>
    <property type="molecule type" value="Genomic_DNA"/>
</dbReference>
<comment type="caution">
    <text evidence="2">The sequence shown here is derived from an EMBL/GenBank/DDBJ whole genome shotgun (WGS) entry which is preliminary data.</text>
</comment>
<dbReference type="AlphaFoldDB" id="A0A921RDR9"/>
<organism evidence="2 3">
    <name type="scientific">Sorghum bicolor</name>
    <name type="common">Sorghum</name>
    <name type="synonym">Sorghum vulgare</name>
    <dbReference type="NCBI Taxonomy" id="4558"/>
    <lineage>
        <taxon>Eukaryota</taxon>
        <taxon>Viridiplantae</taxon>
        <taxon>Streptophyta</taxon>
        <taxon>Embryophyta</taxon>
        <taxon>Tracheophyta</taxon>
        <taxon>Spermatophyta</taxon>
        <taxon>Magnoliopsida</taxon>
        <taxon>Liliopsida</taxon>
        <taxon>Poales</taxon>
        <taxon>Poaceae</taxon>
        <taxon>PACMAD clade</taxon>
        <taxon>Panicoideae</taxon>
        <taxon>Andropogonodae</taxon>
        <taxon>Andropogoneae</taxon>
        <taxon>Sorghinae</taxon>
        <taxon>Sorghum</taxon>
    </lineage>
</organism>
<accession>A0A921RDR9</accession>
<dbReference type="Proteomes" id="UP000807115">
    <property type="component" value="Chromosome 3"/>
</dbReference>
<evidence type="ECO:0000313" key="1">
    <source>
        <dbReference type="EMBL" id="KAG0530350.1"/>
    </source>
</evidence>
<dbReference type="Proteomes" id="UP000807115">
    <property type="component" value="Chromosome 5"/>
</dbReference>
<reference evidence="2" key="1">
    <citation type="journal article" date="2019" name="BMC Genomics">
        <title>A new reference genome for Sorghum bicolor reveals high levels of sequence similarity between sweet and grain genotypes: implications for the genetics of sugar metabolism.</title>
        <authorList>
            <person name="Cooper E.A."/>
            <person name="Brenton Z.W."/>
            <person name="Flinn B.S."/>
            <person name="Jenkins J."/>
            <person name="Shu S."/>
            <person name="Flowers D."/>
            <person name="Luo F."/>
            <person name="Wang Y."/>
            <person name="Xia P."/>
            <person name="Barry K."/>
            <person name="Daum C."/>
            <person name="Lipzen A."/>
            <person name="Yoshinaga Y."/>
            <person name="Schmutz J."/>
            <person name="Saski C."/>
            <person name="Vermerris W."/>
            <person name="Kresovich S."/>
        </authorList>
    </citation>
    <scope>NUCLEOTIDE SEQUENCE</scope>
</reference>
<evidence type="ECO:0000313" key="3">
    <source>
        <dbReference type="Proteomes" id="UP000807115"/>
    </source>
</evidence>
<evidence type="ECO:0000313" key="2">
    <source>
        <dbReference type="EMBL" id="KAG0537979.1"/>
    </source>
</evidence>
<dbReference type="EMBL" id="CM027684">
    <property type="protein sequence ID" value="KAG0530350.1"/>
    <property type="molecule type" value="Genomic_DNA"/>
</dbReference>
<proteinExistence type="predicted"/>
<protein>
    <submittedName>
        <fullName evidence="2">Uncharacterized protein</fullName>
    </submittedName>
</protein>
<reference evidence="2" key="2">
    <citation type="submission" date="2020-10" db="EMBL/GenBank/DDBJ databases">
        <authorList>
            <person name="Cooper E.A."/>
            <person name="Brenton Z.W."/>
            <person name="Flinn B.S."/>
            <person name="Jenkins J."/>
            <person name="Shu S."/>
            <person name="Flowers D."/>
            <person name="Luo F."/>
            <person name="Wang Y."/>
            <person name="Xia P."/>
            <person name="Barry K."/>
            <person name="Daum C."/>
            <person name="Lipzen A."/>
            <person name="Yoshinaga Y."/>
            <person name="Schmutz J."/>
            <person name="Saski C."/>
            <person name="Vermerris W."/>
            <person name="Kresovich S."/>
        </authorList>
    </citation>
    <scope>NUCLEOTIDE SEQUENCE</scope>
</reference>
<name>A0A921RDR9_SORBI</name>
<gene>
    <name evidence="2" type="ORF">BDA96_03G195900</name>
    <name evidence="1" type="ORF">BDA96_05G178300</name>
</gene>